<dbReference type="InParanoid" id="A0A0C9ZT47"/>
<keyword evidence="2" id="KW-1185">Reference proteome</keyword>
<reference evidence="2" key="2">
    <citation type="submission" date="2015-01" db="EMBL/GenBank/DDBJ databases">
        <title>Evolutionary Origins and Diversification of the Mycorrhizal Mutualists.</title>
        <authorList>
            <consortium name="DOE Joint Genome Institute"/>
            <consortium name="Mycorrhizal Genomics Consortium"/>
            <person name="Kohler A."/>
            <person name="Kuo A."/>
            <person name="Nagy L.G."/>
            <person name="Floudas D."/>
            <person name="Copeland A."/>
            <person name="Barry K.W."/>
            <person name="Cichocki N."/>
            <person name="Veneault-Fourrey C."/>
            <person name="LaButti K."/>
            <person name="Lindquist E.A."/>
            <person name="Lipzen A."/>
            <person name="Lundell T."/>
            <person name="Morin E."/>
            <person name="Murat C."/>
            <person name="Riley R."/>
            <person name="Ohm R."/>
            <person name="Sun H."/>
            <person name="Tunlid A."/>
            <person name="Henrissat B."/>
            <person name="Grigoriev I.V."/>
            <person name="Hibbett D.S."/>
            <person name="Martin F."/>
        </authorList>
    </citation>
    <scope>NUCLEOTIDE SEQUENCE [LARGE SCALE GENOMIC DNA]</scope>
    <source>
        <strain evidence="2">UH-Slu-Lm8-n1</strain>
    </source>
</reference>
<sequence>MMEYDLMCALSSGDSSPSGSSDLLTSAISGFTPETPEYEALLRIIAEQECDDVPDVPVVRLAPRSVFLRLALIIDSFFLVTCLSNWATNIRHLLGGVTHKASSQGKTASV</sequence>
<proteinExistence type="predicted"/>
<gene>
    <name evidence="1" type="ORF">CY34DRAFT_19039</name>
</gene>
<dbReference type="AlphaFoldDB" id="A0A0C9ZT47"/>
<organism evidence="1 2">
    <name type="scientific">Suillus luteus UH-Slu-Lm8-n1</name>
    <dbReference type="NCBI Taxonomy" id="930992"/>
    <lineage>
        <taxon>Eukaryota</taxon>
        <taxon>Fungi</taxon>
        <taxon>Dikarya</taxon>
        <taxon>Basidiomycota</taxon>
        <taxon>Agaricomycotina</taxon>
        <taxon>Agaricomycetes</taxon>
        <taxon>Agaricomycetidae</taxon>
        <taxon>Boletales</taxon>
        <taxon>Suillineae</taxon>
        <taxon>Suillaceae</taxon>
        <taxon>Suillus</taxon>
    </lineage>
</organism>
<reference evidence="1 2" key="1">
    <citation type="submission" date="2014-04" db="EMBL/GenBank/DDBJ databases">
        <authorList>
            <consortium name="DOE Joint Genome Institute"/>
            <person name="Kuo A."/>
            <person name="Ruytinx J."/>
            <person name="Rineau F."/>
            <person name="Colpaert J."/>
            <person name="Kohler A."/>
            <person name="Nagy L.G."/>
            <person name="Floudas D."/>
            <person name="Copeland A."/>
            <person name="Barry K.W."/>
            <person name="Cichocki N."/>
            <person name="Veneault-Fourrey C."/>
            <person name="LaButti K."/>
            <person name="Lindquist E.A."/>
            <person name="Lipzen A."/>
            <person name="Lundell T."/>
            <person name="Morin E."/>
            <person name="Murat C."/>
            <person name="Sun H."/>
            <person name="Tunlid A."/>
            <person name="Henrissat B."/>
            <person name="Grigoriev I.V."/>
            <person name="Hibbett D.S."/>
            <person name="Martin F."/>
            <person name="Nordberg H.P."/>
            <person name="Cantor M.N."/>
            <person name="Hua S.X."/>
        </authorList>
    </citation>
    <scope>NUCLEOTIDE SEQUENCE [LARGE SCALE GENOMIC DNA]</scope>
    <source>
        <strain evidence="1 2">UH-Slu-Lm8-n1</strain>
    </source>
</reference>
<evidence type="ECO:0000313" key="2">
    <source>
        <dbReference type="Proteomes" id="UP000054485"/>
    </source>
</evidence>
<dbReference type="Proteomes" id="UP000054485">
    <property type="component" value="Unassembled WGS sequence"/>
</dbReference>
<protein>
    <submittedName>
        <fullName evidence="1">Uncharacterized protein</fullName>
    </submittedName>
</protein>
<name>A0A0C9ZT47_9AGAM</name>
<dbReference type="EMBL" id="KN836238">
    <property type="protein sequence ID" value="KIK32456.1"/>
    <property type="molecule type" value="Genomic_DNA"/>
</dbReference>
<accession>A0A0C9ZT47</accession>
<evidence type="ECO:0000313" key="1">
    <source>
        <dbReference type="EMBL" id="KIK32456.1"/>
    </source>
</evidence>
<dbReference type="HOGENOM" id="CLU_2172737_0_0_1"/>